<dbReference type="Proteomes" id="UP001162891">
    <property type="component" value="Chromosome"/>
</dbReference>
<name>A0ABN6MUJ2_9BACT</name>
<organism evidence="2 3">
    <name type="scientific">Anaeromyxobacter oryzae</name>
    <dbReference type="NCBI Taxonomy" id="2918170"/>
    <lineage>
        <taxon>Bacteria</taxon>
        <taxon>Pseudomonadati</taxon>
        <taxon>Myxococcota</taxon>
        <taxon>Myxococcia</taxon>
        <taxon>Myxococcales</taxon>
        <taxon>Cystobacterineae</taxon>
        <taxon>Anaeromyxobacteraceae</taxon>
        <taxon>Anaeromyxobacter</taxon>
    </lineage>
</organism>
<keyword evidence="3" id="KW-1185">Reference proteome</keyword>
<reference evidence="3" key="1">
    <citation type="journal article" date="2022" name="Int. J. Syst. Evol. Microbiol.">
        <title>Anaeromyxobacter oryzae sp. nov., Anaeromyxobacter diazotrophicus sp. nov. and Anaeromyxobacter paludicola sp. nov., isolated from paddy soils.</title>
        <authorList>
            <person name="Itoh H."/>
            <person name="Xu Z."/>
            <person name="Mise K."/>
            <person name="Masuda Y."/>
            <person name="Ushijima N."/>
            <person name="Hayakawa C."/>
            <person name="Shiratori Y."/>
            <person name="Senoo K."/>
        </authorList>
    </citation>
    <scope>NUCLEOTIDE SEQUENCE [LARGE SCALE GENOMIC DNA]</scope>
    <source>
        <strain evidence="3">Red232</strain>
    </source>
</reference>
<evidence type="ECO:0000313" key="2">
    <source>
        <dbReference type="EMBL" id="BDG03423.1"/>
    </source>
</evidence>
<keyword evidence="1" id="KW-0732">Signal</keyword>
<gene>
    <name evidence="2" type="ORF">AMOR_24190</name>
</gene>
<proteinExistence type="predicted"/>
<evidence type="ECO:0000256" key="1">
    <source>
        <dbReference type="SAM" id="SignalP"/>
    </source>
</evidence>
<sequence length="263" mass="26996">MTSPRTTILSASIAALLLAAAPRPGAHARGADQVDVALGIVPDLSGAPLPVIPPVFDGQHVSGTVFIGYRGTDGETTAAIATISPGWGAFVRLGAAVTPGSRADDLGFLWGLGVERAQDRTFFLHVDDWGPIAPGEPFTLRTAQASAGYKLPMPCGRALCLASSAFATAPFSGGPYLGARASLTLHGTWFATGALGWTIPGALPGSASPPPWRASFALGRADLRPGGLFVTYRDAASLEGLRGWTRTSRQGTGVVAAGVSWAY</sequence>
<evidence type="ECO:0000313" key="3">
    <source>
        <dbReference type="Proteomes" id="UP001162891"/>
    </source>
</evidence>
<feature type="chain" id="PRO_5046178389" evidence="1">
    <location>
        <begin position="29"/>
        <end position="263"/>
    </location>
</feature>
<feature type="signal peptide" evidence="1">
    <location>
        <begin position="1"/>
        <end position="28"/>
    </location>
</feature>
<accession>A0ABN6MUJ2</accession>
<protein>
    <submittedName>
        <fullName evidence="2">Uncharacterized protein</fullName>
    </submittedName>
</protein>
<dbReference type="EMBL" id="AP025591">
    <property type="protein sequence ID" value="BDG03423.1"/>
    <property type="molecule type" value="Genomic_DNA"/>
</dbReference>
<dbReference type="RefSeq" id="WP_248361422.1">
    <property type="nucleotide sequence ID" value="NZ_AP025591.1"/>
</dbReference>